<evidence type="ECO:0008006" key="4">
    <source>
        <dbReference type="Google" id="ProtNLM"/>
    </source>
</evidence>
<protein>
    <recommendedName>
        <fullName evidence="4">Secreted protein</fullName>
    </recommendedName>
</protein>
<feature type="signal peptide" evidence="1">
    <location>
        <begin position="1"/>
        <end position="23"/>
    </location>
</feature>
<name>A0A0F7TXZ3_PENBI</name>
<keyword evidence="3" id="KW-1185">Reference proteome</keyword>
<organism evidence="2 3">
    <name type="scientific">Penicillium brasilianum</name>
    <dbReference type="NCBI Taxonomy" id="104259"/>
    <lineage>
        <taxon>Eukaryota</taxon>
        <taxon>Fungi</taxon>
        <taxon>Dikarya</taxon>
        <taxon>Ascomycota</taxon>
        <taxon>Pezizomycotina</taxon>
        <taxon>Eurotiomycetes</taxon>
        <taxon>Eurotiomycetidae</taxon>
        <taxon>Eurotiales</taxon>
        <taxon>Aspergillaceae</taxon>
        <taxon>Penicillium</taxon>
    </lineage>
</organism>
<evidence type="ECO:0000313" key="3">
    <source>
        <dbReference type="Proteomes" id="UP000042958"/>
    </source>
</evidence>
<keyword evidence="1" id="KW-0732">Signal</keyword>
<dbReference type="AlphaFoldDB" id="A0A0F7TXZ3"/>
<dbReference type="STRING" id="104259.A0A0F7TXZ3"/>
<accession>A0A0F7TXZ3</accession>
<sequence length="388" mass="43533">MRYSTVLQLSAALLSFTIPSTLGADSRYCMNKNVIKAKDFTLQESADSPHLAALAKHFESTGKNVSVTAVLNSANRDLNKGHPSVGTGSPSEAWAWNSGDYKTTKWTPQGITSSADALGTGKWNDHEAWIVSWYQQGDSVRVSFVDRKTHKYRHVLLVYPSADDDFKSIAIHAGGIMWYGNLLYVVDTNNGIRAFDLDNIWEVETADGVGKMKDGKGYSADGYQYVLPQVRWYKWTPGSKSPFRFSWISLDRSDSPDTLLVGEFVRDGEVDTNKDPVPIRLVKYQLDSTTRRLRTNSNGLATASWAHCVDILKMQGGVSYNGKFYLSRSNGRDPKAGDLFTWEEGKTAQKFSGWFMAGNEDLSYNPVRKEYYTVTEYDEGRFILSYKV</sequence>
<evidence type="ECO:0000256" key="1">
    <source>
        <dbReference type="SAM" id="SignalP"/>
    </source>
</evidence>
<dbReference type="EMBL" id="CDHK01000011">
    <property type="protein sequence ID" value="CEJ61539.1"/>
    <property type="molecule type" value="Genomic_DNA"/>
</dbReference>
<feature type="chain" id="PRO_5002522900" description="Secreted protein" evidence="1">
    <location>
        <begin position="24"/>
        <end position="388"/>
    </location>
</feature>
<gene>
    <name evidence="2" type="ORF">PMG11_10070</name>
</gene>
<proteinExistence type="predicted"/>
<dbReference type="Proteomes" id="UP000042958">
    <property type="component" value="Unassembled WGS sequence"/>
</dbReference>
<evidence type="ECO:0000313" key="2">
    <source>
        <dbReference type="EMBL" id="CEJ61539.1"/>
    </source>
</evidence>
<reference evidence="3" key="1">
    <citation type="journal article" date="2015" name="Genome Announc.">
        <title>Draft genome sequence of the fungus Penicillium brasilianum MG11.</title>
        <authorList>
            <person name="Horn F."/>
            <person name="Linde J."/>
            <person name="Mattern D.J."/>
            <person name="Walther G."/>
            <person name="Guthke R."/>
            <person name="Brakhage A.A."/>
            <person name="Valiante V."/>
        </authorList>
    </citation>
    <scope>NUCLEOTIDE SEQUENCE [LARGE SCALE GENOMIC DNA]</scope>
    <source>
        <strain evidence="3">MG11</strain>
    </source>
</reference>
<dbReference type="OrthoDB" id="9983241at2759"/>